<dbReference type="Pfam" id="PF00392">
    <property type="entry name" value="GntR"/>
    <property type="match status" value="1"/>
</dbReference>
<dbReference type="InterPro" id="IPR036390">
    <property type="entry name" value="WH_DNA-bd_sf"/>
</dbReference>
<protein>
    <submittedName>
        <fullName evidence="7">PLP-dependent aminotransferase family protein</fullName>
    </submittedName>
</protein>
<dbReference type="PANTHER" id="PTHR46577:SF1">
    <property type="entry name" value="HTH-TYPE TRANSCRIPTIONAL REGULATORY PROTEIN GABR"/>
    <property type="match status" value="1"/>
</dbReference>
<dbReference type="RefSeq" id="WP_108917088.1">
    <property type="nucleotide sequence ID" value="NZ_BGJY01000002.1"/>
</dbReference>
<dbReference type="InterPro" id="IPR015424">
    <property type="entry name" value="PyrdxlP-dep_Trfase"/>
</dbReference>
<keyword evidence="7" id="KW-0032">Aminotransferase</keyword>
<dbReference type="SUPFAM" id="SSF46785">
    <property type="entry name" value="Winged helix' DNA-binding domain"/>
    <property type="match status" value="1"/>
</dbReference>
<reference evidence="7 8" key="1">
    <citation type="journal article" date="2018" name="Appl. Microbiol. Biotechnol.">
        <title>Co-cultivation of the strictly anaerobic methanogen Methanosarcina barkeri with aerobic methanotrophs in an oxygen-limited membrane bioreactor.</title>
        <authorList>
            <person name="In 't Zandt M.H."/>
            <person name="van den Bosch T.J.M."/>
            <person name="Rijkers R."/>
            <person name="van Kessel M.A.H.J."/>
            <person name="Jetten M.S.M."/>
            <person name="Welte C.U."/>
        </authorList>
    </citation>
    <scope>NUCLEOTIDE SEQUENCE [LARGE SCALE GENOMIC DNA]</scope>
    <source>
        <strain evidence="7 8">DSM 17706</strain>
    </source>
</reference>
<dbReference type="CDD" id="cd07377">
    <property type="entry name" value="WHTH_GntR"/>
    <property type="match status" value="1"/>
</dbReference>
<evidence type="ECO:0000256" key="5">
    <source>
        <dbReference type="ARBA" id="ARBA00023163"/>
    </source>
</evidence>
<dbReference type="InterPro" id="IPR036388">
    <property type="entry name" value="WH-like_DNA-bd_sf"/>
</dbReference>
<keyword evidence="8" id="KW-1185">Reference proteome</keyword>
<dbReference type="Gene3D" id="3.40.640.10">
    <property type="entry name" value="Type I PLP-dependent aspartate aminotransferase-like (Major domain)"/>
    <property type="match status" value="1"/>
</dbReference>
<evidence type="ECO:0000313" key="7">
    <source>
        <dbReference type="EMBL" id="PWB94028.1"/>
    </source>
</evidence>
<comment type="caution">
    <text evidence="7">The sequence shown here is derived from an EMBL/GenBank/DDBJ whole genome shotgun (WGS) entry which is preliminary data.</text>
</comment>
<dbReference type="InterPro" id="IPR015421">
    <property type="entry name" value="PyrdxlP-dep_Trfase_major"/>
</dbReference>
<evidence type="ECO:0000256" key="2">
    <source>
        <dbReference type="ARBA" id="ARBA00022898"/>
    </source>
</evidence>
<keyword evidence="3" id="KW-0805">Transcription regulation</keyword>
<dbReference type="Proteomes" id="UP000245137">
    <property type="component" value="Unassembled WGS sequence"/>
</dbReference>
<dbReference type="PRINTS" id="PR00035">
    <property type="entry name" value="HTHGNTR"/>
</dbReference>
<sequence length="494" mass="53095">MSRPFAYSLSREIDPRRGAPLYLQIVHALIHDVRSGRLAPGAALPSSRELAESLGVNRKTIVLAYDELVAQGWFATHGTRGTFVSAELPETLPAPRKASADPRTPGFPFRATPDPAFVPAGEGLAIDDGLPDARLFSIDTLLGAYRDAGRRAARCGGLGYGDPRGTGELRRAIAAMLASHRGLIVDAEDVCVTRGSQMGIFLAARILVAPGDVVLVEGLGYSAARAAFAAAGAEVIGVRLDEDGVDVEDVERLCRGRPVRAIYVTPHHQFPTTVPLTPERRLRLLDLSAKYEFAIIEDDYDHEYHFERQPLLPMASYAPGRVIYVGSMSKLLLPGLRIGYVVAPPPVVRSMANAAAGVDRQGNALTELAVAALVDSGELRRHVRKARQIYAQRRDAFGASLARAFGDAIRFRIPAGGLAFWTTFREEATLDALERDAAANGLRFLPSTCFAAPPQRGRGLRLGFGSLDAGEAERVIGRLRRAAGASIAESTLSC</sequence>
<keyword evidence="7" id="KW-0808">Transferase</keyword>
<dbReference type="GO" id="GO:0030170">
    <property type="term" value="F:pyridoxal phosphate binding"/>
    <property type="evidence" value="ECO:0007669"/>
    <property type="project" value="InterPro"/>
</dbReference>
<dbReference type="AlphaFoldDB" id="A0A2U1SQY7"/>
<organism evidence="7 8">
    <name type="scientific">Methylosinus sporium</name>
    <dbReference type="NCBI Taxonomy" id="428"/>
    <lineage>
        <taxon>Bacteria</taxon>
        <taxon>Pseudomonadati</taxon>
        <taxon>Pseudomonadota</taxon>
        <taxon>Alphaproteobacteria</taxon>
        <taxon>Hyphomicrobiales</taxon>
        <taxon>Methylocystaceae</taxon>
        <taxon>Methylosinus</taxon>
    </lineage>
</organism>
<keyword evidence="5" id="KW-0804">Transcription</keyword>
<dbReference type="InterPro" id="IPR004839">
    <property type="entry name" value="Aminotransferase_I/II_large"/>
</dbReference>
<gene>
    <name evidence="7" type="ORF">C5689_09725</name>
</gene>
<dbReference type="EMBL" id="PUIV01000012">
    <property type="protein sequence ID" value="PWB94028.1"/>
    <property type="molecule type" value="Genomic_DNA"/>
</dbReference>
<dbReference type="CDD" id="cd00609">
    <property type="entry name" value="AAT_like"/>
    <property type="match status" value="1"/>
</dbReference>
<dbReference type="Gene3D" id="1.10.10.10">
    <property type="entry name" value="Winged helix-like DNA-binding domain superfamily/Winged helix DNA-binding domain"/>
    <property type="match status" value="1"/>
</dbReference>
<dbReference type="PROSITE" id="PS50949">
    <property type="entry name" value="HTH_GNTR"/>
    <property type="match status" value="1"/>
</dbReference>
<dbReference type="GO" id="GO:0003677">
    <property type="term" value="F:DNA binding"/>
    <property type="evidence" value="ECO:0007669"/>
    <property type="project" value="UniProtKB-KW"/>
</dbReference>
<keyword evidence="4" id="KW-0238">DNA-binding</keyword>
<dbReference type="PANTHER" id="PTHR46577">
    <property type="entry name" value="HTH-TYPE TRANSCRIPTIONAL REGULATORY PROTEIN GABR"/>
    <property type="match status" value="1"/>
</dbReference>
<dbReference type="InterPro" id="IPR000524">
    <property type="entry name" value="Tscrpt_reg_HTH_GntR"/>
</dbReference>
<evidence type="ECO:0000259" key="6">
    <source>
        <dbReference type="PROSITE" id="PS50949"/>
    </source>
</evidence>
<name>A0A2U1SQY7_METSR</name>
<proteinExistence type="inferred from homology"/>
<keyword evidence="2" id="KW-0663">Pyridoxal phosphate</keyword>
<dbReference type="GO" id="GO:0003700">
    <property type="term" value="F:DNA-binding transcription factor activity"/>
    <property type="evidence" value="ECO:0007669"/>
    <property type="project" value="InterPro"/>
</dbReference>
<feature type="domain" description="HTH gntR-type" evidence="6">
    <location>
        <begin position="19"/>
        <end position="87"/>
    </location>
</feature>
<dbReference type="GO" id="GO:0008483">
    <property type="term" value="F:transaminase activity"/>
    <property type="evidence" value="ECO:0007669"/>
    <property type="project" value="UniProtKB-KW"/>
</dbReference>
<evidence type="ECO:0000256" key="4">
    <source>
        <dbReference type="ARBA" id="ARBA00023125"/>
    </source>
</evidence>
<evidence type="ECO:0000256" key="3">
    <source>
        <dbReference type="ARBA" id="ARBA00023015"/>
    </source>
</evidence>
<comment type="similarity">
    <text evidence="1">In the C-terminal section; belongs to the class-I pyridoxal-phosphate-dependent aminotransferase family.</text>
</comment>
<dbReference type="SMART" id="SM00345">
    <property type="entry name" value="HTH_GNTR"/>
    <property type="match status" value="1"/>
</dbReference>
<dbReference type="Pfam" id="PF00155">
    <property type="entry name" value="Aminotran_1_2"/>
    <property type="match status" value="1"/>
</dbReference>
<evidence type="ECO:0000256" key="1">
    <source>
        <dbReference type="ARBA" id="ARBA00005384"/>
    </source>
</evidence>
<dbReference type="InterPro" id="IPR051446">
    <property type="entry name" value="HTH_trans_reg/aminotransferase"/>
</dbReference>
<accession>A0A2U1SQY7</accession>
<dbReference type="SUPFAM" id="SSF53383">
    <property type="entry name" value="PLP-dependent transferases"/>
    <property type="match status" value="1"/>
</dbReference>
<dbReference type="OrthoDB" id="9808770at2"/>
<evidence type="ECO:0000313" key="8">
    <source>
        <dbReference type="Proteomes" id="UP000245137"/>
    </source>
</evidence>